<dbReference type="PANTHER" id="PTHR33116:SF66">
    <property type="entry name" value="REVERSE TRANSCRIPTASE ZINC-BINDING DOMAIN-CONTAINING PROTEIN"/>
    <property type="match status" value="1"/>
</dbReference>
<dbReference type="EMBL" id="CP133612">
    <property type="protein sequence ID" value="WMV10561.1"/>
    <property type="molecule type" value="Genomic_DNA"/>
</dbReference>
<dbReference type="AlphaFoldDB" id="A0AAF0PTN1"/>
<accession>A0AAF0PTN1</accession>
<feature type="non-terminal residue" evidence="1">
    <location>
        <position position="1"/>
    </location>
</feature>
<organism evidence="1 2">
    <name type="scientific">Solanum verrucosum</name>
    <dbReference type="NCBI Taxonomy" id="315347"/>
    <lineage>
        <taxon>Eukaryota</taxon>
        <taxon>Viridiplantae</taxon>
        <taxon>Streptophyta</taxon>
        <taxon>Embryophyta</taxon>
        <taxon>Tracheophyta</taxon>
        <taxon>Spermatophyta</taxon>
        <taxon>Magnoliopsida</taxon>
        <taxon>eudicotyledons</taxon>
        <taxon>Gunneridae</taxon>
        <taxon>Pentapetalae</taxon>
        <taxon>asterids</taxon>
        <taxon>lamiids</taxon>
        <taxon>Solanales</taxon>
        <taxon>Solanaceae</taxon>
        <taxon>Solanoideae</taxon>
        <taxon>Solaneae</taxon>
        <taxon>Solanum</taxon>
    </lineage>
</organism>
<evidence type="ECO:0000313" key="2">
    <source>
        <dbReference type="Proteomes" id="UP001234989"/>
    </source>
</evidence>
<reference evidence="1" key="1">
    <citation type="submission" date="2023-08" db="EMBL/GenBank/DDBJ databases">
        <title>A de novo genome assembly of Solanum verrucosum Schlechtendal, a Mexican diploid species geographically isolated from the other diploid A-genome species in potato relatives.</title>
        <authorList>
            <person name="Hosaka K."/>
        </authorList>
    </citation>
    <scope>NUCLEOTIDE SEQUENCE</scope>
    <source>
        <tissue evidence="1">Young leaves</tissue>
    </source>
</reference>
<keyword evidence="2" id="KW-1185">Reference proteome</keyword>
<gene>
    <name evidence="1" type="ORF">MTR67_003946</name>
</gene>
<protein>
    <recommendedName>
        <fullName evidence="3">Reverse transcriptase</fullName>
    </recommendedName>
</protein>
<dbReference type="Proteomes" id="UP001234989">
    <property type="component" value="Chromosome 1"/>
</dbReference>
<evidence type="ECO:0008006" key="3">
    <source>
        <dbReference type="Google" id="ProtNLM"/>
    </source>
</evidence>
<evidence type="ECO:0000313" key="1">
    <source>
        <dbReference type="EMBL" id="WMV10561.1"/>
    </source>
</evidence>
<dbReference type="PANTHER" id="PTHR33116">
    <property type="entry name" value="REVERSE TRANSCRIPTASE ZINC-BINDING DOMAIN-CONTAINING PROTEIN-RELATED-RELATED"/>
    <property type="match status" value="1"/>
</dbReference>
<proteinExistence type="predicted"/>
<name>A0AAF0PTN1_SOLVR</name>
<sequence length="93" mass="10117">LQEVSKASGLQANTDKSSIYIAGVSDQTKQDIVEVLGFNVGTLPFRYLGVPLSSKKLIVVAYLPLIEKITSKITCWSAKLLSYAGRMQLGQVQ</sequence>